<comment type="caution">
    <text evidence="2">The sequence shown here is derived from an EMBL/GenBank/DDBJ whole genome shotgun (WGS) entry which is preliminary data.</text>
</comment>
<name>A0AAD4MW62_9BILA</name>
<feature type="transmembrane region" description="Helical" evidence="1">
    <location>
        <begin position="196"/>
        <end position="223"/>
    </location>
</feature>
<keyword evidence="1" id="KW-1133">Transmembrane helix</keyword>
<feature type="transmembrane region" description="Helical" evidence="1">
    <location>
        <begin position="276"/>
        <end position="296"/>
    </location>
</feature>
<feature type="transmembrane region" description="Helical" evidence="1">
    <location>
        <begin position="244"/>
        <end position="264"/>
    </location>
</feature>
<feature type="transmembrane region" description="Helical" evidence="1">
    <location>
        <begin position="151"/>
        <end position="176"/>
    </location>
</feature>
<reference evidence="2" key="1">
    <citation type="submission" date="2022-01" db="EMBL/GenBank/DDBJ databases">
        <title>Genome Sequence Resource for Two Populations of Ditylenchus destructor, the Migratory Endoparasitic Phytonematode.</title>
        <authorList>
            <person name="Zhang H."/>
            <person name="Lin R."/>
            <person name="Xie B."/>
        </authorList>
    </citation>
    <scope>NUCLEOTIDE SEQUENCE</scope>
    <source>
        <strain evidence="2">BazhouSP</strain>
    </source>
</reference>
<evidence type="ECO:0000313" key="3">
    <source>
        <dbReference type="Proteomes" id="UP001201812"/>
    </source>
</evidence>
<protein>
    <submittedName>
        <fullName evidence="2">Serpentine type 7TM GPCR chemoreceptor srt domain-containing protein</fullName>
    </submittedName>
</protein>
<dbReference type="AlphaFoldDB" id="A0AAD4MW62"/>
<keyword evidence="3" id="KW-1185">Reference proteome</keyword>
<dbReference type="Pfam" id="PF10321">
    <property type="entry name" value="7TM_GPCR_Srt"/>
    <property type="match status" value="1"/>
</dbReference>
<feature type="transmembrane region" description="Helical" evidence="1">
    <location>
        <begin position="104"/>
        <end position="130"/>
    </location>
</feature>
<sequence>MEDFLRGRPAWNEHYNCSLYDWRSIPLEQRYHPYLSTYRIVASCFLEVICALVLFAISRPKYIKQASYKLMFALELSEMVELGLVGIIAPMFGLLGIVYCSNPILDLCVGTMGLGIWYFEGQLSILLALNRCLIIYDADRARQLFQKHGRVYIWLGVVIVISLIMLCFGAPVVYSAAGGGFFFDPHIIYRTSYDPYFFNMVHFVFNHVVALALVVIYLVFGTLIYRRQKMGLQRYAISKNELSLFLQISIICFLTVLSCIGYAYQGFLFEYKPLIIITADAYLLYLGSPAFVYLVLNKSVRYEVACLLAYMAGRSVVAHASDFNSTAQRGKSRTAIQAESSANKDSIG</sequence>
<gene>
    <name evidence="2" type="ORF">DdX_12998</name>
</gene>
<accession>A0AAD4MW62</accession>
<keyword evidence="1" id="KW-0812">Transmembrane</keyword>
<dbReference type="EMBL" id="JAKKPZ010000047">
    <property type="protein sequence ID" value="KAI1706537.1"/>
    <property type="molecule type" value="Genomic_DNA"/>
</dbReference>
<feature type="transmembrane region" description="Helical" evidence="1">
    <location>
        <begin position="79"/>
        <end position="98"/>
    </location>
</feature>
<feature type="transmembrane region" description="Helical" evidence="1">
    <location>
        <begin position="40"/>
        <end position="58"/>
    </location>
</feature>
<keyword evidence="1" id="KW-0472">Membrane</keyword>
<evidence type="ECO:0000313" key="2">
    <source>
        <dbReference type="EMBL" id="KAI1706537.1"/>
    </source>
</evidence>
<dbReference type="PANTHER" id="PTHR23021:SF26">
    <property type="entry name" value="SERPENTINE RECEPTOR, CLASS T"/>
    <property type="match status" value="1"/>
</dbReference>
<dbReference type="SUPFAM" id="SSF81321">
    <property type="entry name" value="Family A G protein-coupled receptor-like"/>
    <property type="match status" value="1"/>
</dbReference>
<evidence type="ECO:0000256" key="1">
    <source>
        <dbReference type="SAM" id="Phobius"/>
    </source>
</evidence>
<organism evidence="2 3">
    <name type="scientific">Ditylenchus destructor</name>
    <dbReference type="NCBI Taxonomy" id="166010"/>
    <lineage>
        <taxon>Eukaryota</taxon>
        <taxon>Metazoa</taxon>
        <taxon>Ecdysozoa</taxon>
        <taxon>Nematoda</taxon>
        <taxon>Chromadorea</taxon>
        <taxon>Rhabditida</taxon>
        <taxon>Tylenchina</taxon>
        <taxon>Tylenchomorpha</taxon>
        <taxon>Sphaerularioidea</taxon>
        <taxon>Anguinidae</taxon>
        <taxon>Anguininae</taxon>
        <taxon>Ditylenchus</taxon>
    </lineage>
</organism>
<dbReference type="InterPro" id="IPR019425">
    <property type="entry name" value="7TM_GPCR_serpentine_rcpt_Srt"/>
</dbReference>
<proteinExistence type="predicted"/>
<dbReference type="Proteomes" id="UP001201812">
    <property type="component" value="Unassembled WGS sequence"/>
</dbReference>
<dbReference type="PANTHER" id="PTHR23021">
    <property type="entry name" value="SERPENTINE RECEPTOR, CLASS T"/>
    <property type="match status" value="1"/>
</dbReference>